<dbReference type="GO" id="GO:0003964">
    <property type="term" value="F:RNA-directed DNA polymerase activity"/>
    <property type="evidence" value="ECO:0007669"/>
    <property type="project" value="UniProtKB-KW"/>
</dbReference>
<name>A0A6L2LWH2_TANCI</name>
<dbReference type="PANTHER" id="PTHR33116">
    <property type="entry name" value="REVERSE TRANSCRIPTASE ZINC-BINDING DOMAIN-CONTAINING PROTEIN-RELATED-RELATED"/>
    <property type="match status" value="1"/>
</dbReference>
<dbReference type="PANTHER" id="PTHR33116:SF79">
    <property type="entry name" value="REVERSE TRANSCRIPTASE DOMAIN, ZINC FINGER, CCHC-TYPE-RELATED"/>
    <property type="match status" value="1"/>
</dbReference>
<proteinExistence type="predicted"/>
<protein>
    <submittedName>
        <fullName evidence="2">RNA-directed DNA polymerase, eukaryota</fullName>
    </submittedName>
</protein>
<comment type="caution">
    <text evidence="2">The sequence shown here is derived from an EMBL/GenBank/DDBJ whole genome shotgun (WGS) entry which is preliminary data.</text>
</comment>
<dbReference type="InterPro" id="IPR026960">
    <property type="entry name" value="RVT-Znf"/>
</dbReference>
<sequence length="876" mass="99183">MKVDNVDRLIENLCTIWIGSYHLRANPVRFQREPLTFNSQLKKRNVVDNKKLFASILKAGNHKPVMSSEPSPSIVLDESYVSKKDLSCSLMGKIKDINALSNLYVILANEGFDNVSLTYLGGYWVLINVESISSKEKLSKHVGVASWFVELIPASNSFGSLANMDAEDDSSLPFKKFYEGSDTSSSDEEDIGGKANAFDSDKELNHVSESSYMNDYKMKANTQDFGMNKGSNPSLNFKTGGLILQVMEDLVEVGLGQSTKKNWIRELNIKFKVNFVAIQETKLETIDLFAINALWGNFAFDFAISPSVGYSSGLLCVWDPNMFSKESVTISDSFLAIRGESIILGDFNEVRAEQERFGTTFNEIGANSFNHFISSTGFIDLPLEDGFDKLVEGSWKNLACEDSNNISLLKKKFQALKALIKDWDFAQKAKIRWSIEGDENSKYFHGIINKKRSQLAICGVLVDGDWIEEPYKVKSEFLNHFTNRFSKHSGPKISFGHQMFKQLSDEQKEFLESNVTYKEIKKAVWDYGTNKSPGTDGFTFDFIHRYWKIMDQDMVNVVHEFFNSSIRIDDSLSLSHLFYADDAIFIGKWEKLNFSTIVHMLKCFFLASGLMINIQKSKLMGIGVPQEEVTTAANFIGCSTFSTPFNYLGVKVAMYDDRGSLDNPGLIPRNSLWISIIREFHNLSRKGVNLLKLMKKKVGNGMYTHFWDDPWLFDSLLMHVYPRLYTLECAKHVTVAAKLSDYSLIDSFRRPPRGGVEEELLLGLIYNVDSVILFNSNDRRVWSLESSSEFSVKTTHSHIGDFFSPSVGDPNRWIKIVPIKVNIFSWKVRLDRLPTRINLSLRGIDLPSIICPICCCTGETCSHLLFTCNVALSDLM</sequence>
<dbReference type="Pfam" id="PF13966">
    <property type="entry name" value="zf-RVT"/>
    <property type="match status" value="1"/>
</dbReference>
<dbReference type="InterPro" id="IPR036691">
    <property type="entry name" value="Endo/exonu/phosph_ase_sf"/>
</dbReference>
<evidence type="ECO:0000259" key="1">
    <source>
        <dbReference type="Pfam" id="PF13966"/>
    </source>
</evidence>
<keyword evidence="2" id="KW-0695">RNA-directed DNA polymerase</keyword>
<keyword evidence="2" id="KW-0548">Nucleotidyltransferase</keyword>
<accession>A0A6L2LWH2</accession>
<organism evidence="2">
    <name type="scientific">Tanacetum cinerariifolium</name>
    <name type="common">Dalmatian daisy</name>
    <name type="synonym">Chrysanthemum cinerariifolium</name>
    <dbReference type="NCBI Taxonomy" id="118510"/>
    <lineage>
        <taxon>Eukaryota</taxon>
        <taxon>Viridiplantae</taxon>
        <taxon>Streptophyta</taxon>
        <taxon>Embryophyta</taxon>
        <taxon>Tracheophyta</taxon>
        <taxon>Spermatophyta</taxon>
        <taxon>Magnoliopsida</taxon>
        <taxon>eudicotyledons</taxon>
        <taxon>Gunneridae</taxon>
        <taxon>Pentapetalae</taxon>
        <taxon>asterids</taxon>
        <taxon>campanulids</taxon>
        <taxon>Asterales</taxon>
        <taxon>Asteraceae</taxon>
        <taxon>Asteroideae</taxon>
        <taxon>Anthemideae</taxon>
        <taxon>Anthemidinae</taxon>
        <taxon>Tanacetum</taxon>
    </lineage>
</organism>
<dbReference type="SUPFAM" id="SSF56219">
    <property type="entry name" value="DNase I-like"/>
    <property type="match status" value="1"/>
</dbReference>
<keyword evidence="2" id="KW-0808">Transferase</keyword>
<evidence type="ECO:0000313" key="2">
    <source>
        <dbReference type="EMBL" id="GEU65640.1"/>
    </source>
</evidence>
<gene>
    <name evidence="2" type="ORF">Tci_037618</name>
</gene>
<feature type="domain" description="Reverse transcriptase zinc-binding" evidence="1">
    <location>
        <begin position="812"/>
        <end position="871"/>
    </location>
</feature>
<dbReference type="EMBL" id="BKCJ010005240">
    <property type="protein sequence ID" value="GEU65640.1"/>
    <property type="molecule type" value="Genomic_DNA"/>
</dbReference>
<reference evidence="2" key="1">
    <citation type="journal article" date="2019" name="Sci. Rep.">
        <title>Draft genome of Tanacetum cinerariifolium, the natural source of mosquito coil.</title>
        <authorList>
            <person name="Yamashiro T."/>
            <person name="Shiraishi A."/>
            <person name="Satake H."/>
            <person name="Nakayama K."/>
        </authorList>
    </citation>
    <scope>NUCLEOTIDE SEQUENCE</scope>
</reference>
<dbReference type="AlphaFoldDB" id="A0A6L2LWH2"/>